<dbReference type="EMBL" id="JAODUO010000580">
    <property type="protein sequence ID" value="KAK2177774.1"/>
    <property type="molecule type" value="Genomic_DNA"/>
</dbReference>
<evidence type="ECO:0000259" key="6">
    <source>
        <dbReference type="Pfam" id="PF14378"/>
    </source>
</evidence>
<comment type="subcellular location">
    <subcellularLocation>
        <location evidence="1">Membrane</location>
        <topology evidence="1">Multi-pass membrane protein</topology>
    </subcellularLocation>
</comment>
<evidence type="ECO:0000256" key="5">
    <source>
        <dbReference type="SAM" id="Phobius"/>
    </source>
</evidence>
<dbReference type="InterPro" id="IPR026841">
    <property type="entry name" value="Aur1/Ipt1"/>
</dbReference>
<dbReference type="Pfam" id="PF14378">
    <property type="entry name" value="PAP2_3"/>
    <property type="match status" value="1"/>
</dbReference>
<keyword evidence="3 5" id="KW-1133">Transmembrane helix</keyword>
<reference evidence="7" key="1">
    <citation type="journal article" date="2023" name="Mol. Biol. Evol.">
        <title>Third-Generation Sequencing Reveals the Adaptive Role of the Epigenome in Three Deep-Sea Polychaetes.</title>
        <authorList>
            <person name="Perez M."/>
            <person name="Aroh O."/>
            <person name="Sun Y."/>
            <person name="Lan Y."/>
            <person name="Juniper S.K."/>
            <person name="Young C.R."/>
            <person name="Angers B."/>
            <person name="Qian P.Y."/>
        </authorList>
    </citation>
    <scope>NUCLEOTIDE SEQUENCE</scope>
    <source>
        <strain evidence="7">R07B-5</strain>
    </source>
</reference>
<gene>
    <name evidence="7" type="ORF">NP493_580g01034</name>
</gene>
<organism evidence="7 8">
    <name type="scientific">Ridgeia piscesae</name>
    <name type="common">Tubeworm</name>
    <dbReference type="NCBI Taxonomy" id="27915"/>
    <lineage>
        <taxon>Eukaryota</taxon>
        <taxon>Metazoa</taxon>
        <taxon>Spiralia</taxon>
        <taxon>Lophotrochozoa</taxon>
        <taxon>Annelida</taxon>
        <taxon>Polychaeta</taxon>
        <taxon>Sedentaria</taxon>
        <taxon>Canalipalpata</taxon>
        <taxon>Sabellida</taxon>
        <taxon>Siboglinidae</taxon>
        <taxon>Ridgeia</taxon>
    </lineage>
</organism>
<keyword evidence="4 5" id="KW-0472">Membrane</keyword>
<protein>
    <recommendedName>
        <fullName evidence="6">Inositolphosphotransferase Aur1/Ipt1 domain-containing protein</fullName>
    </recommendedName>
</protein>
<keyword evidence="8" id="KW-1185">Reference proteome</keyword>
<dbReference type="InterPro" id="IPR036938">
    <property type="entry name" value="PAP2/HPO_sf"/>
</dbReference>
<accession>A0AAD9NSG3</accession>
<dbReference type="Proteomes" id="UP001209878">
    <property type="component" value="Unassembled WGS sequence"/>
</dbReference>
<evidence type="ECO:0000256" key="2">
    <source>
        <dbReference type="ARBA" id="ARBA00022692"/>
    </source>
</evidence>
<proteinExistence type="predicted"/>
<dbReference type="InterPro" id="IPR052185">
    <property type="entry name" value="IPC_Synthase-Related"/>
</dbReference>
<dbReference type="GO" id="GO:0016020">
    <property type="term" value="C:membrane"/>
    <property type="evidence" value="ECO:0007669"/>
    <property type="project" value="UniProtKB-SubCell"/>
</dbReference>
<feature type="transmembrane region" description="Helical" evidence="5">
    <location>
        <begin position="99"/>
        <end position="119"/>
    </location>
</feature>
<dbReference type="PANTHER" id="PTHR31310">
    <property type="match status" value="1"/>
</dbReference>
<name>A0AAD9NSG3_RIDPI</name>
<feature type="transmembrane region" description="Helical" evidence="5">
    <location>
        <begin position="131"/>
        <end position="149"/>
    </location>
</feature>
<dbReference type="SUPFAM" id="SSF48317">
    <property type="entry name" value="Acid phosphatase/Vanadium-dependent haloperoxidase"/>
    <property type="match status" value="1"/>
</dbReference>
<evidence type="ECO:0000256" key="3">
    <source>
        <dbReference type="ARBA" id="ARBA00022989"/>
    </source>
</evidence>
<comment type="caution">
    <text evidence="7">The sequence shown here is derived from an EMBL/GenBank/DDBJ whole genome shotgun (WGS) entry which is preliminary data.</text>
</comment>
<sequence length="329" mass="36883">MKAKYSLLPLTNGDAKLSPLHRVLATPLFSPTFLTIVRSALPQLLFLSIYGLNLRFHLLPKLSDLGCVHLYNVSAVEEALLHTAPHRLVSSASNGVFDVFSAIPYLLHYLIPVVYPLFLYFRGQTDDISRFYWLLGWASWTLFAIWFLLPTAPPWLYESGYGAYIRGTNSSVLTGELLTSLHKEGCAFSRLDAWTGMSFFYNMFKNNPVPFASFPSGHVVWPTCIYVTSPPGGRVFALYVLWMTWATLYSCHHYLSDALAAVVVVLVVKRLLTHFENRSARTRPLDCSVVCPFAMPSFPKMMDMAASNNAASSGTRTIIIVSPTCPYMR</sequence>
<feature type="domain" description="Inositolphosphotransferase Aur1/Ipt1" evidence="6">
    <location>
        <begin position="74"/>
        <end position="268"/>
    </location>
</feature>
<keyword evidence="2 5" id="KW-0812">Transmembrane</keyword>
<feature type="transmembrane region" description="Helical" evidence="5">
    <location>
        <begin position="253"/>
        <end position="272"/>
    </location>
</feature>
<evidence type="ECO:0000256" key="4">
    <source>
        <dbReference type="ARBA" id="ARBA00023136"/>
    </source>
</evidence>
<dbReference type="PANTHER" id="PTHR31310:SF7">
    <property type="entry name" value="PA-PHOSPHATASE RELATED-FAMILY PROTEIN DDB_G0268928"/>
    <property type="match status" value="1"/>
</dbReference>
<evidence type="ECO:0000313" key="7">
    <source>
        <dbReference type="EMBL" id="KAK2177774.1"/>
    </source>
</evidence>
<evidence type="ECO:0000256" key="1">
    <source>
        <dbReference type="ARBA" id="ARBA00004141"/>
    </source>
</evidence>
<dbReference type="AlphaFoldDB" id="A0AAD9NSG3"/>
<evidence type="ECO:0000313" key="8">
    <source>
        <dbReference type="Proteomes" id="UP001209878"/>
    </source>
</evidence>